<dbReference type="GO" id="GO:0016987">
    <property type="term" value="F:sigma factor activity"/>
    <property type="evidence" value="ECO:0007669"/>
    <property type="project" value="UniProtKB-KW"/>
</dbReference>
<name>H8KNQ9_SOLCM</name>
<evidence type="ECO:0000256" key="4">
    <source>
        <dbReference type="ARBA" id="ARBA00023163"/>
    </source>
</evidence>
<dbReference type="SUPFAM" id="SSF88659">
    <property type="entry name" value="Sigma3 and sigma4 domains of RNA polymerase sigma factors"/>
    <property type="match status" value="1"/>
</dbReference>
<dbReference type="InterPro" id="IPR013325">
    <property type="entry name" value="RNA_pol_sigma_r2"/>
</dbReference>
<dbReference type="HOGENOM" id="CLU_047691_3_2_10"/>
<dbReference type="RefSeq" id="WP_014681417.1">
    <property type="nucleotide sequence ID" value="NC_017770.1"/>
</dbReference>
<accession>H8KNQ9</accession>
<protein>
    <submittedName>
        <fullName evidence="7">RNA polymerase sigma factor, sigma-70 family</fullName>
    </submittedName>
</protein>
<keyword evidence="8" id="KW-1185">Reference proteome</keyword>
<dbReference type="InterPro" id="IPR014284">
    <property type="entry name" value="RNA_pol_sigma-70_dom"/>
</dbReference>
<dbReference type="Pfam" id="PF08281">
    <property type="entry name" value="Sigma70_r4_2"/>
    <property type="match status" value="1"/>
</dbReference>
<keyword evidence="2" id="KW-0805">Transcription regulation</keyword>
<dbReference type="OrthoDB" id="1491902at2"/>
<dbReference type="PANTHER" id="PTHR43133">
    <property type="entry name" value="RNA POLYMERASE ECF-TYPE SIGMA FACTO"/>
    <property type="match status" value="1"/>
</dbReference>
<evidence type="ECO:0000259" key="5">
    <source>
        <dbReference type="Pfam" id="PF04542"/>
    </source>
</evidence>
<dbReference type="InterPro" id="IPR036388">
    <property type="entry name" value="WH-like_DNA-bd_sf"/>
</dbReference>
<evidence type="ECO:0000313" key="7">
    <source>
        <dbReference type="EMBL" id="AFD08192.1"/>
    </source>
</evidence>
<sequence length="189" mass="22030">MLKLDKLTDLEIIERCCKGEKRCYELLYKRFYGYAMGVALRYCINRDDALEVVNDAFIKIFDKFHLFDPNRSFKPWLRQIVVNQSIDRKRKWLKIENEQSIDEVAEPVWADADAISLLGYKDILSMLNRLPELQSMVFNMYEIDGYSHDEIAGLLNITSSSSRVYLSRAKDKLRKLVGELTAKGYGRAV</sequence>
<feature type="domain" description="RNA polymerase sigma factor 70 region 4 type 2" evidence="6">
    <location>
        <begin position="122"/>
        <end position="173"/>
    </location>
</feature>
<dbReference type="InterPro" id="IPR039425">
    <property type="entry name" value="RNA_pol_sigma-70-like"/>
</dbReference>
<keyword evidence="3" id="KW-0731">Sigma factor</keyword>
<dbReference type="STRING" id="929556.Solca_3179"/>
<dbReference type="Gene3D" id="1.10.1740.10">
    <property type="match status" value="1"/>
</dbReference>
<proteinExistence type="inferred from homology"/>
<dbReference type="InterPro" id="IPR013324">
    <property type="entry name" value="RNA_pol_sigma_r3/r4-like"/>
</dbReference>
<dbReference type="SUPFAM" id="SSF88946">
    <property type="entry name" value="Sigma2 domain of RNA polymerase sigma factors"/>
    <property type="match status" value="1"/>
</dbReference>
<dbReference type="InterPro" id="IPR007627">
    <property type="entry name" value="RNA_pol_sigma70_r2"/>
</dbReference>
<evidence type="ECO:0000256" key="1">
    <source>
        <dbReference type="ARBA" id="ARBA00010641"/>
    </source>
</evidence>
<dbReference type="eggNOG" id="COG1595">
    <property type="taxonomic scope" value="Bacteria"/>
</dbReference>
<dbReference type="AlphaFoldDB" id="H8KNQ9"/>
<feature type="domain" description="RNA polymerase sigma-70 region 2" evidence="5">
    <location>
        <begin position="27"/>
        <end position="91"/>
    </location>
</feature>
<dbReference type="NCBIfam" id="TIGR02937">
    <property type="entry name" value="sigma70-ECF"/>
    <property type="match status" value="1"/>
</dbReference>
<dbReference type="GO" id="GO:0003677">
    <property type="term" value="F:DNA binding"/>
    <property type="evidence" value="ECO:0007669"/>
    <property type="project" value="InterPro"/>
</dbReference>
<comment type="similarity">
    <text evidence="1">Belongs to the sigma-70 factor family. ECF subfamily.</text>
</comment>
<evidence type="ECO:0000256" key="2">
    <source>
        <dbReference type="ARBA" id="ARBA00023015"/>
    </source>
</evidence>
<keyword evidence="4" id="KW-0804">Transcription</keyword>
<dbReference type="Pfam" id="PF04542">
    <property type="entry name" value="Sigma70_r2"/>
    <property type="match status" value="1"/>
</dbReference>
<dbReference type="Gene3D" id="1.10.10.10">
    <property type="entry name" value="Winged helix-like DNA-binding domain superfamily/Winged helix DNA-binding domain"/>
    <property type="match status" value="1"/>
</dbReference>
<dbReference type="GO" id="GO:0006352">
    <property type="term" value="P:DNA-templated transcription initiation"/>
    <property type="evidence" value="ECO:0007669"/>
    <property type="project" value="InterPro"/>
</dbReference>
<dbReference type="Proteomes" id="UP000007590">
    <property type="component" value="Chromosome"/>
</dbReference>
<dbReference type="CDD" id="cd06171">
    <property type="entry name" value="Sigma70_r4"/>
    <property type="match status" value="1"/>
</dbReference>
<evidence type="ECO:0000256" key="3">
    <source>
        <dbReference type="ARBA" id="ARBA00023082"/>
    </source>
</evidence>
<evidence type="ECO:0000313" key="8">
    <source>
        <dbReference type="Proteomes" id="UP000007590"/>
    </source>
</evidence>
<dbReference type="KEGG" id="scn:Solca_3179"/>
<evidence type="ECO:0000259" key="6">
    <source>
        <dbReference type="Pfam" id="PF08281"/>
    </source>
</evidence>
<organism evidence="7 8">
    <name type="scientific">Solitalea canadensis (strain ATCC 29591 / DSM 3403 / JCM 21819 / LMG 8368 / NBRC 15130 / NCIMB 12057 / USAM 9D)</name>
    <name type="common">Flexibacter canadensis</name>
    <dbReference type="NCBI Taxonomy" id="929556"/>
    <lineage>
        <taxon>Bacteria</taxon>
        <taxon>Pseudomonadati</taxon>
        <taxon>Bacteroidota</taxon>
        <taxon>Sphingobacteriia</taxon>
        <taxon>Sphingobacteriales</taxon>
        <taxon>Sphingobacteriaceae</taxon>
        <taxon>Solitalea</taxon>
    </lineage>
</organism>
<gene>
    <name evidence="7" type="ordered locus">Solca_3179</name>
</gene>
<dbReference type="PANTHER" id="PTHR43133:SF46">
    <property type="entry name" value="RNA POLYMERASE SIGMA-70 FACTOR ECF SUBFAMILY"/>
    <property type="match status" value="1"/>
</dbReference>
<dbReference type="EMBL" id="CP003349">
    <property type="protein sequence ID" value="AFD08192.1"/>
    <property type="molecule type" value="Genomic_DNA"/>
</dbReference>
<reference evidence="7" key="1">
    <citation type="submission" date="2012-02" db="EMBL/GenBank/DDBJ databases">
        <title>The complete genome of Solitalea canadensis DSM 3403.</title>
        <authorList>
            <consortium name="US DOE Joint Genome Institute (JGI-PGF)"/>
            <person name="Lucas S."/>
            <person name="Copeland A."/>
            <person name="Lapidus A."/>
            <person name="Glavina del Rio T."/>
            <person name="Dalin E."/>
            <person name="Tice H."/>
            <person name="Bruce D."/>
            <person name="Goodwin L."/>
            <person name="Pitluck S."/>
            <person name="Peters L."/>
            <person name="Ovchinnikova G."/>
            <person name="Lu M."/>
            <person name="Kyrpides N."/>
            <person name="Mavromatis K."/>
            <person name="Ivanova N."/>
            <person name="Brettin T."/>
            <person name="Detter J.C."/>
            <person name="Han C."/>
            <person name="Larimer F."/>
            <person name="Land M."/>
            <person name="Hauser L."/>
            <person name="Markowitz V."/>
            <person name="Cheng J.-F."/>
            <person name="Hugenholtz P."/>
            <person name="Woyke T."/>
            <person name="Wu D."/>
            <person name="Spring S."/>
            <person name="Schroeder M."/>
            <person name="Kopitz M."/>
            <person name="Brambilla E."/>
            <person name="Klenk H.-P."/>
            <person name="Eisen J.A."/>
        </authorList>
    </citation>
    <scope>NUCLEOTIDE SEQUENCE</scope>
    <source>
        <strain evidence="7">DSM 3403</strain>
    </source>
</reference>
<dbReference type="InterPro" id="IPR013249">
    <property type="entry name" value="RNA_pol_sigma70_r4_t2"/>
</dbReference>